<feature type="chain" id="PRO_5017219568" evidence="3">
    <location>
        <begin position="22"/>
        <end position="248"/>
    </location>
</feature>
<dbReference type="PANTHER" id="PTHR35936">
    <property type="entry name" value="MEMBRANE-BOUND LYTIC MUREIN TRANSGLYCOSYLASE F"/>
    <property type="match status" value="1"/>
</dbReference>
<feature type="signal peptide" evidence="3">
    <location>
        <begin position="1"/>
        <end position="21"/>
    </location>
</feature>
<dbReference type="PANTHER" id="PTHR35936:SF6">
    <property type="entry name" value="AMINO ACID ABC TRANSPORTER SUBSTRATE-BINDING PAAT FAMILY PROTEIN"/>
    <property type="match status" value="1"/>
</dbReference>
<evidence type="ECO:0000256" key="1">
    <source>
        <dbReference type="ARBA" id="ARBA00010333"/>
    </source>
</evidence>
<dbReference type="STRING" id="1007099.SAMN05216287_0489"/>
<protein>
    <submittedName>
        <fullName evidence="5">Amino acid ABC transporter substrate-binding protein, PAAT family</fullName>
    </submittedName>
</protein>
<evidence type="ECO:0000313" key="5">
    <source>
        <dbReference type="EMBL" id="SDW24289.1"/>
    </source>
</evidence>
<dbReference type="EMBL" id="FNNU01000001">
    <property type="protein sequence ID" value="SDW24289.1"/>
    <property type="molecule type" value="Genomic_DNA"/>
</dbReference>
<evidence type="ECO:0000313" key="6">
    <source>
        <dbReference type="Proteomes" id="UP000243778"/>
    </source>
</evidence>
<keyword evidence="2 3" id="KW-0732">Signal</keyword>
<name>A0A1H2S060_9PSED</name>
<dbReference type="SMART" id="SM00062">
    <property type="entry name" value="PBPb"/>
    <property type="match status" value="1"/>
</dbReference>
<dbReference type="OrthoDB" id="245568at2"/>
<dbReference type="AlphaFoldDB" id="A0A1H2S060"/>
<evidence type="ECO:0000259" key="4">
    <source>
        <dbReference type="SMART" id="SM00062"/>
    </source>
</evidence>
<dbReference type="Pfam" id="PF00497">
    <property type="entry name" value="SBP_bac_3"/>
    <property type="match status" value="1"/>
</dbReference>
<dbReference type="Proteomes" id="UP000243778">
    <property type="component" value="Unassembled WGS sequence"/>
</dbReference>
<keyword evidence="6" id="KW-1185">Reference proteome</keyword>
<dbReference type="Gene3D" id="3.40.190.10">
    <property type="entry name" value="Periplasmic binding protein-like II"/>
    <property type="match status" value="2"/>
</dbReference>
<comment type="similarity">
    <text evidence="1">Belongs to the bacterial solute-binding protein 3 family.</text>
</comment>
<sequence>MLVPRLLLLFAAALLGAQALAEHYVVGAEDDWYPYTALRDDKITGMSADIVRAAFEAVGADVELVAYPYSRCMQLARQGTIAGCFNTAPDRRIAAEFQLSQPLFSAELMLWARRDQAEALDDLGQLAGKKVAMVIGYEYGPLIDQHPTLKRVPVRRDLNGFLMLQRGRVDYCVAYRGTSEALFRETPALQDQFVAVASVLRPQLSLSFSRRYPGADELRQRFDEGLQRIHENGRYERILTAWRHETSD</sequence>
<feature type="domain" description="Solute-binding protein family 3/N-terminal" evidence="4">
    <location>
        <begin position="23"/>
        <end position="245"/>
    </location>
</feature>
<dbReference type="SUPFAM" id="SSF53850">
    <property type="entry name" value="Periplasmic binding protein-like II"/>
    <property type="match status" value="1"/>
</dbReference>
<proteinExistence type="inferred from homology"/>
<dbReference type="InterPro" id="IPR001638">
    <property type="entry name" value="Solute-binding_3/MltF_N"/>
</dbReference>
<evidence type="ECO:0000256" key="2">
    <source>
        <dbReference type="ARBA" id="ARBA00022729"/>
    </source>
</evidence>
<organism evidence="5 6">
    <name type="scientific">Pseudomonas kuykendallii</name>
    <dbReference type="NCBI Taxonomy" id="1007099"/>
    <lineage>
        <taxon>Bacteria</taxon>
        <taxon>Pseudomonadati</taxon>
        <taxon>Pseudomonadota</taxon>
        <taxon>Gammaproteobacteria</taxon>
        <taxon>Pseudomonadales</taxon>
        <taxon>Pseudomonadaceae</taxon>
        <taxon>Pseudomonas</taxon>
    </lineage>
</organism>
<evidence type="ECO:0000256" key="3">
    <source>
        <dbReference type="SAM" id="SignalP"/>
    </source>
</evidence>
<gene>
    <name evidence="5" type="ORF">SAMN05216287_0489</name>
</gene>
<reference evidence="6" key="1">
    <citation type="submission" date="2016-10" db="EMBL/GenBank/DDBJ databases">
        <authorList>
            <person name="Varghese N."/>
            <person name="Submissions S."/>
        </authorList>
    </citation>
    <scope>NUCLEOTIDE SEQUENCE [LARGE SCALE GENOMIC DNA]</scope>
    <source>
        <strain evidence="6">NRRL B-59562</strain>
    </source>
</reference>
<accession>A0A1H2S060</accession>
<dbReference type="RefSeq" id="WP_090225178.1">
    <property type="nucleotide sequence ID" value="NZ_FNNU01000001.1"/>
</dbReference>